<evidence type="ECO:0000313" key="3">
    <source>
        <dbReference type="EMBL" id="KAK3373487.1"/>
    </source>
</evidence>
<gene>
    <name evidence="3" type="ORF">B0T24DRAFT_623485</name>
</gene>
<keyword evidence="4" id="KW-1185">Reference proteome</keyword>
<keyword evidence="2" id="KW-0472">Membrane</keyword>
<comment type="caution">
    <text evidence="3">The sequence shown here is derived from an EMBL/GenBank/DDBJ whole genome shotgun (WGS) entry which is preliminary data.</text>
</comment>
<name>A0AAE0KC95_9PEZI</name>
<evidence type="ECO:0000256" key="1">
    <source>
        <dbReference type="SAM" id="MobiDB-lite"/>
    </source>
</evidence>
<dbReference type="Proteomes" id="UP001287356">
    <property type="component" value="Unassembled WGS sequence"/>
</dbReference>
<feature type="transmembrane region" description="Helical" evidence="2">
    <location>
        <begin position="12"/>
        <end position="38"/>
    </location>
</feature>
<proteinExistence type="predicted"/>
<keyword evidence="2" id="KW-1133">Transmembrane helix</keyword>
<feature type="transmembrane region" description="Helical" evidence="2">
    <location>
        <begin position="44"/>
        <end position="63"/>
    </location>
</feature>
<feature type="compositionally biased region" description="Basic and acidic residues" evidence="1">
    <location>
        <begin position="99"/>
        <end position="119"/>
    </location>
</feature>
<evidence type="ECO:0000256" key="2">
    <source>
        <dbReference type="SAM" id="Phobius"/>
    </source>
</evidence>
<dbReference type="AlphaFoldDB" id="A0AAE0KC95"/>
<keyword evidence="2" id="KW-0812">Transmembrane</keyword>
<reference evidence="3" key="1">
    <citation type="journal article" date="2023" name="Mol. Phylogenet. Evol.">
        <title>Genome-scale phylogeny and comparative genomics of the fungal order Sordariales.</title>
        <authorList>
            <person name="Hensen N."/>
            <person name="Bonometti L."/>
            <person name="Westerberg I."/>
            <person name="Brannstrom I.O."/>
            <person name="Guillou S."/>
            <person name="Cros-Aarteil S."/>
            <person name="Calhoun S."/>
            <person name="Haridas S."/>
            <person name="Kuo A."/>
            <person name="Mondo S."/>
            <person name="Pangilinan J."/>
            <person name="Riley R."/>
            <person name="LaButti K."/>
            <person name="Andreopoulos B."/>
            <person name="Lipzen A."/>
            <person name="Chen C."/>
            <person name="Yan M."/>
            <person name="Daum C."/>
            <person name="Ng V."/>
            <person name="Clum A."/>
            <person name="Steindorff A."/>
            <person name="Ohm R.A."/>
            <person name="Martin F."/>
            <person name="Silar P."/>
            <person name="Natvig D.O."/>
            <person name="Lalanne C."/>
            <person name="Gautier V."/>
            <person name="Ament-Velasquez S.L."/>
            <person name="Kruys A."/>
            <person name="Hutchinson M.I."/>
            <person name="Powell A.J."/>
            <person name="Barry K."/>
            <person name="Miller A.N."/>
            <person name="Grigoriev I.V."/>
            <person name="Debuchy R."/>
            <person name="Gladieux P."/>
            <person name="Hiltunen Thoren M."/>
            <person name="Johannesson H."/>
        </authorList>
    </citation>
    <scope>NUCLEOTIDE SEQUENCE</scope>
    <source>
        <strain evidence="3">CBS 958.72</strain>
    </source>
</reference>
<feature type="compositionally biased region" description="Basic and acidic residues" evidence="1">
    <location>
        <begin position="73"/>
        <end position="85"/>
    </location>
</feature>
<accession>A0AAE0KC95</accession>
<reference evidence="3" key="2">
    <citation type="submission" date="2023-06" db="EMBL/GenBank/DDBJ databases">
        <authorList>
            <consortium name="Lawrence Berkeley National Laboratory"/>
            <person name="Haridas S."/>
            <person name="Hensen N."/>
            <person name="Bonometti L."/>
            <person name="Westerberg I."/>
            <person name="Brannstrom I.O."/>
            <person name="Guillou S."/>
            <person name="Cros-Aarteil S."/>
            <person name="Calhoun S."/>
            <person name="Kuo A."/>
            <person name="Mondo S."/>
            <person name="Pangilinan J."/>
            <person name="Riley R."/>
            <person name="Labutti K."/>
            <person name="Andreopoulos B."/>
            <person name="Lipzen A."/>
            <person name="Chen C."/>
            <person name="Yanf M."/>
            <person name="Daum C."/>
            <person name="Ng V."/>
            <person name="Clum A."/>
            <person name="Steindorff A."/>
            <person name="Ohm R."/>
            <person name="Martin F."/>
            <person name="Silar P."/>
            <person name="Natvig D."/>
            <person name="Lalanne C."/>
            <person name="Gautier V."/>
            <person name="Ament-Velasquez S.L."/>
            <person name="Kruys A."/>
            <person name="Hutchinson M.I."/>
            <person name="Powell A.J."/>
            <person name="Barry K."/>
            <person name="Miller A.N."/>
            <person name="Grigoriev I.V."/>
            <person name="Debuchy R."/>
            <person name="Gladieux P."/>
            <person name="Thoren M.H."/>
            <person name="Johannesson H."/>
        </authorList>
    </citation>
    <scope>NUCLEOTIDE SEQUENCE</scope>
    <source>
        <strain evidence="3">CBS 958.72</strain>
    </source>
</reference>
<feature type="region of interest" description="Disordered" evidence="1">
    <location>
        <begin position="73"/>
        <end position="119"/>
    </location>
</feature>
<evidence type="ECO:0000313" key="4">
    <source>
        <dbReference type="Proteomes" id="UP001287356"/>
    </source>
</evidence>
<evidence type="ECO:0008006" key="5">
    <source>
        <dbReference type="Google" id="ProtNLM"/>
    </source>
</evidence>
<organism evidence="3 4">
    <name type="scientific">Lasiosphaeria ovina</name>
    <dbReference type="NCBI Taxonomy" id="92902"/>
    <lineage>
        <taxon>Eukaryota</taxon>
        <taxon>Fungi</taxon>
        <taxon>Dikarya</taxon>
        <taxon>Ascomycota</taxon>
        <taxon>Pezizomycotina</taxon>
        <taxon>Sordariomycetes</taxon>
        <taxon>Sordariomycetidae</taxon>
        <taxon>Sordariales</taxon>
        <taxon>Lasiosphaeriaceae</taxon>
        <taxon>Lasiosphaeria</taxon>
    </lineage>
</organism>
<dbReference type="EMBL" id="JAULSN010000004">
    <property type="protein sequence ID" value="KAK3373487.1"/>
    <property type="molecule type" value="Genomic_DNA"/>
</dbReference>
<sequence length="119" mass="13489">MDRSVVWCGVVDFVSSLLSCLLWMAFVVAVVAVLFGSSSSSPPFFLPSFFLPSELVFSCLNYLPRYQAREMKEGKYGDRNTETQKDGQSARLTGRRTGRRTDRLDHLELPPPPRRERTG</sequence>
<protein>
    <recommendedName>
        <fullName evidence="5">Transmembrane protein</fullName>
    </recommendedName>
</protein>